<dbReference type="EMBL" id="JAEAGR010000020">
    <property type="protein sequence ID" value="MBH1942322.1"/>
    <property type="molecule type" value="Genomic_DNA"/>
</dbReference>
<organism evidence="2 3">
    <name type="scientific">Mobilitalea sibirica</name>
    <dbReference type="NCBI Taxonomy" id="1462919"/>
    <lineage>
        <taxon>Bacteria</taxon>
        <taxon>Bacillati</taxon>
        <taxon>Bacillota</taxon>
        <taxon>Clostridia</taxon>
        <taxon>Lachnospirales</taxon>
        <taxon>Lachnospiraceae</taxon>
        <taxon>Mobilitalea</taxon>
    </lineage>
</organism>
<proteinExistence type="predicted"/>
<accession>A0A8J7HDP1</accession>
<protein>
    <submittedName>
        <fullName evidence="2">Uncharacterized protein</fullName>
    </submittedName>
</protein>
<evidence type="ECO:0000313" key="3">
    <source>
        <dbReference type="Proteomes" id="UP000623269"/>
    </source>
</evidence>
<keyword evidence="1" id="KW-0812">Transmembrane</keyword>
<reference evidence="2" key="1">
    <citation type="submission" date="2020-12" db="EMBL/GenBank/DDBJ databases">
        <title>M. sibirica DSM 26468T genome.</title>
        <authorList>
            <person name="Thieme N."/>
            <person name="Rettenmaier R."/>
            <person name="Zverlov V."/>
            <person name="Liebl W."/>
        </authorList>
    </citation>
    <scope>NUCLEOTIDE SEQUENCE</scope>
    <source>
        <strain evidence="2">DSM 26468</strain>
    </source>
</reference>
<comment type="caution">
    <text evidence="2">The sequence shown here is derived from an EMBL/GenBank/DDBJ whole genome shotgun (WGS) entry which is preliminary data.</text>
</comment>
<dbReference type="AlphaFoldDB" id="A0A8J7HDP1"/>
<name>A0A8J7HDP1_9FIRM</name>
<sequence length="56" mass="6545">MTNKNWKKRLRINLIVLGVIILLILLAILSSGKQLDAWNKDGTEEYFSFTLDYMNE</sequence>
<keyword evidence="1" id="KW-0472">Membrane</keyword>
<dbReference type="RefSeq" id="WP_197662575.1">
    <property type="nucleotide sequence ID" value="NZ_JAEAGR010000020.1"/>
</dbReference>
<gene>
    <name evidence="2" type="ORF">I5677_15580</name>
</gene>
<dbReference type="Proteomes" id="UP000623269">
    <property type="component" value="Unassembled WGS sequence"/>
</dbReference>
<keyword evidence="1" id="KW-1133">Transmembrane helix</keyword>
<evidence type="ECO:0000256" key="1">
    <source>
        <dbReference type="SAM" id="Phobius"/>
    </source>
</evidence>
<keyword evidence="3" id="KW-1185">Reference proteome</keyword>
<evidence type="ECO:0000313" key="2">
    <source>
        <dbReference type="EMBL" id="MBH1942322.1"/>
    </source>
</evidence>
<feature type="transmembrane region" description="Helical" evidence="1">
    <location>
        <begin position="12"/>
        <end position="30"/>
    </location>
</feature>